<accession>A0A2M8F0C5</accession>
<feature type="transmembrane region" description="Helical" evidence="2">
    <location>
        <begin position="192"/>
        <end position="220"/>
    </location>
</feature>
<evidence type="ECO:0000256" key="1">
    <source>
        <dbReference type="SAM" id="MobiDB-lite"/>
    </source>
</evidence>
<feature type="transmembrane region" description="Helical" evidence="2">
    <location>
        <begin position="6"/>
        <end position="27"/>
    </location>
</feature>
<feature type="region of interest" description="Disordered" evidence="1">
    <location>
        <begin position="279"/>
        <end position="299"/>
    </location>
</feature>
<sequence>MYQISLFAAFIAGMVALFAPCCITYLFPAYLGNVFKEKSHVIGMTLVYSAGIFVVMLPVVLGAKVLSDLFFSFHDYTYVIGGFIMIIIGFFSFLGVKLPMNFRFHQKQNKNDIASTFTLGIFSGITSACCAPVLLGVMTLSAVSPSILLALGVGMAYVLGMVTPLYIASFFIQKKNLLENPIFKKRVLTISIAGNAYPIFVSNIIACVVFIITGILMIVLTLTGNLSMEMGEVAVTKQINQVALTVTEFVRRIPGLDIVFIFLAGYGMYRLIKAQNKASTDSQPKKESNGNKKESSCRH</sequence>
<feature type="transmembrane region" description="Helical" evidence="2">
    <location>
        <begin position="147"/>
        <end position="172"/>
    </location>
</feature>
<evidence type="ECO:0000313" key="3">
    <source>
        <dbReference type="EMBL" id="PJC32738.1"/>
    </source>
</evidence>
<feature type="transmembrane region" description="Helical" evidence="2">
    <location>
        <begin position="253"/>
        <end position="272"/>
    </location>
</feature>
<feature type="transmembrane region" description="Helical" evidence="2">
    <location>
        <begin position="117"/>
        <end position="141"/>
    </location>
</feature>
<dbReference type="PANTHER" id="PTHR31272:SF9">
    <property type="entry name" value="BLL1027 PROTEIN"/>
    <property type="match status" value="1"/>
</dbReference>
<organism evidence="3 4">
    <name type="scientific">Candidatus Roizmanbacteria bacterium CG_4_9_14_0_2_um_filter_39_13</name>
    <dbReference type="NCBI Taxonomy" id="1974839"/>
    <lineage>
        <taxon>Bacteria</taxon>
        <taxon>Candidatus Roizmaniibacteriota</taxon>
    </lineage>
</organism>
<protein>
    <submittedName>
        <fullName evidence="3">Uncharacterized protein</fullName>
    </submittedName>
</protein>
<proteinExistence type="predicted"/>
<dbReference type="InterPro" id="IPR051790">
    <property type="entry name" value="Cytochrome_c-biogenesis_DsbD"/>
</dbReference>
<evidence type="ECO:0000256" key="2">
    <source>
        <dbReference type="SAM" id="Phobius"/>
    </source>
</evidence>
<comment type="caution">
    <text evidence="3">The sequence shown here is derived from an EMBL/GenBank/DDBJ whole genome shotgun (WGS) entry which is preliminary data.</text>
</comment>
<dbReference type="AlphaFoldDB" id="A0A2M8F0C5"/>
<keyword evidence="2" id="KW-0812">Transmembrane</keyword>
<name>A0A2M8F0C5_9BACT</name>
<dbReference type="EMBL" id="PFSC01000069">
    <property type="protein sequence ID" value="PJC32738.1"/>
    <property type="molecule type" value="Genomic_DNA"/>
</dbReference>
<keyword evidence="2" id="KW-1133">Transmembrane helix</keyword>
<evidence type="ECO:0000313" key="4">
    <source>
        <dbReference type="Proteomes" id="UP000231383"/>
    </source>
</evidence>
<feature type="transmembrane region" description="Helical" evidence="2">
    <location>
        <begin position="76"/>
        <end position="96"/>
    </location>
</feature>
<gene>
    <name evidence="3" type="ORF">CO051_02615</name>
</gene>
<dbReference type="PANTHER" id="PTHR31272">
    <property type="entry name" value="CYTOCHROME C-TYPE BIOGENESIS PROTEIN HI_1454-RELATED"/>
    <property type="match status" value="1"/>
</dbReference>
<keyword evidence="2" id="KW-0472">Membrane</keyword>
<feature type="compositionally biased region" description="Basic and acidic residues" evidence="1">
    <location>
        <begin position="283"/>
        <end position="299"/>
    </location>
</feature>
<dbReference type="Proteomes" id="UP000231383">
    <property type="component" value="Unassembled WGS sequence"/>
</dbReference>
<feature type="transmembrane region" description="Helical" evidence="2">
    <location>
        <begin position="39"/>
        <end position="61"/>
    </location>
</feature>
<reference evidence="4" key="1">
    <citation type="submission" date="2017-09" db="EMBL/GenBank/DDBJ databases">
        <title>Depth-based differentiation of microbial function through sediment-hosted aquifers and enrichment of novel symbionts in the deep terrestrial subsurface.</title>
        <authorList>
            <person name="Probst A.J."/>
            <person name="Ladd B."/>
            <person name="Jarett J.K."/>
            <person name="Geller-Mcgrath D.E."/>
            <person name="Sieber C.M.K."/>
            <person name="Emerson J.B."/>
            <person name="Anantharaman K."/>
            <person name="Thomas B.C."/>
            <person name="Malmstrom R."/>
            <person name="Stieglmeier M."/>
            <person name="Klingl A."/>
            <person name="Woyke T."/>
            <person name="Ryan C.M."/>
            <person name="Banfield J.F."/>
        </authorList>
    </citation>
    <scope>NUCLEOTIDE SEQUENCE [LARGE SCALE GENOMIC DNA]</scope>
</reference>